<dbReference type="InterPro" id="IPR000792">
    <property type="entry name" value="Tscrpt_reg_LuxR_C"/>
</dbReference>
<evidence type="ECO:0000259" key="5">
    <source>
        <dbReference type="PROSITE" id="PS50043"/>
    </source>
</evidence>
<dbReference type="Pfam" id="PF00196">
    <property type="entry name" value="GerE"/>
    <property type="match status" value="1"/>
</dbReference>
<evidence type="ECO:0000313" key="7">
    <source>
        <dbReference type="EMBL" id="TFF34425.1"/>
    </source>
</evidence>
<name>A0A4Y8S757_9SPHI</name>
<keyword evidence="4" id="KW-0472">Membrane</keyword>
<dbReference type="Gene3D" id="3.40.50.2300">
    <property type="match status" value="1"/>
</dbReference>
<dbReference type="Proteomes" id="UP000297540">
    <property type="component" value="Unassembled WGS sequence"/>
</dbReference>
<dbReference type="EMBL" id="SOZE01000031">
    <property type="protein sequence ID" value="TFF34425.1"/>
    <property type="molecule type" value="Genomic_DNA"/>
</dbReference>
<dbReference type="InterPro" id="IPR058245">
    <property type="entry name" value="NreC/VraR/RcsB-like_REC"/>
</dbReference>
<evidence type="ECO:0000313" key="8">
    <source>
        <dbReference type="Proteomes" id="UP000297540"/>
    </source>
</evidence>
<dbReference type="SMART" id="SM00448">
    <property type="entry name" value="REC"/>
    <property type="match status" value="1"/>
</dbReference>
<dbReference type="PANTHER" id="PTHR43214">
    <property type="entry name" value="TWO-COMPONENT RESPONSE REGULATOR"/>
    <property type="match status" value="1"/>
</dbReference>
<evidence type="ECO:0000259" key="6">
    <source>
        <dbReference type="PROSITE" id="PS50110"/>
    </source>
</evidence>
<proteinExistence type="predicted"/>
<dbReference type="PRINTS" id="PR00038">
    <property type="entry name" value="HTHLUXR"/>
</dbReference>
<comment type="caution">
    <text evidence="7">The sequence shown here is derived from an EMBL/GenBank/DDBJ whole genome shotgun (WGS) entry which is preliminary data.</text>
</comment>
<dbReference type="PROSITE" id="PS50110">
    <property type="entry name" value="RESPONSE_REGULATORY"/>
    <property type="match status" value="1"/>
</dbReference>
<dbReference type="PROSITE" id="PS50043">
    <property type="entry name" value="HTH_LUXR_2"/>
    <property type="match status" value="1"/>
</dbReference>
<dbReference type="SMART" id="SM00421">
    <property type="entry name" value="HTH_LUXR"/>
    <property type="match status" value="1"/>
</dbReference>
<dbReference type="AlphaFoldDB" id="A0A4Y8S757"/>
<keyword evidence="1" id="KW-0597">Phosphoprotein</keyword>
<dbReference type="Pfam" id="PF00072">
    <property type="entry name" value="Response_reg"/>
    <property type="match status" value="1"/>
</dbReference>
<keyword evidence="4" id="KW-1133">Transmembrane helix</keyword>
<dbReference type="SUPFAM" id="SSF52172">
    <property type="entry name" value="CheY-like"/>
    <property type="match status" value="1"/>
</dbReference>
<evidence type="ECO:0000256" key="2">
    <source>
        <dbReference type="ARBA" id="ARBA00023125"/>
    </source>
</evidence>
<keyword evidence="8" id="KW-1185">Reference proteome</keyword>
<dbReference type="PANTHER" id="PTHR43214:SF43">
    <property type="entry name" value="TWO-COMPONENT RESPONSE REGULATOR"/>
    <property type="match status" value="1"/>
</dbReference>
<evidence type="ECO:0000256" key="4">
    <source>
        <dbReference type="SAM" id="Phobius"/>
    </source>
</evidence>
<reference evidence="7 8" key="1">
    <citation type="journal article" date="2017" name="Int. J. Syst. Evol. Microbiol.">
        <title>Mucilaginibacterpsychrotolerans sp. nov., isolated from peatlands.</title>
        <authorList>
            <person name="Deng Y."/>
            <person name="Shen L."/>
            <person name="Xu B."/>
            <person name="Liu Y."/>
            <person name="Gu Z."/>
            <person name="Liu H."/>
            <person name="Zhou Y."/>
        </authorList>
    </citation>
    <scope>NUCLEOTIDE SEQUENCE [LARGE SCALE GENOMIC DNA]</scope>
    <source>
        <strain evidence="7 8">NH7-4</strain>
    </source>
</reference>
<dbReference type="InterPro" id="IPR039420">
    <property type="entry name" value="WalR-like"/>
</dbReference>
<dbReference type="CDD" id="cd06170">
    <property type="entry name" value="LuxR_C_like"/>
    <property type="match status" value="1"/>
</dbReference>
<dbReference type="GO" id="GO:0000160">
    <property type="term" value="P:phosphorelay signal transduction system"/>
    <property type="evidence" value="ECO:0007669"/>
    <property type="project" value="InterPro"/>
</dbReference>
<evidence type="ECO:0000256" key="3">
    <source>
        <dbReference type="PROSITE-ProRule" id="PRU00169"/>
    </source>
</evidence>
<sequence length="252" mass="28049">MALIQGFIRSFTYSLLFPPVYFPVPFHYIILSISLMIKILLAEGHTVVRNGIKSLLEKETDIAVIAEVGDAESVLKWLTENPAPDIVLTAINFPKMGGIELTAEIKQLYPAIKVLILSRIDEEKHILQTFKAGAMGYLLKSVHADELIFGLRQVANSNQRYLCNEIALKLLDKLLQLTPAHADGVELPTDISKREIEVLVLISQGFTNEEVAGKLFTSKRTIESHRQSLINKTGTRNTAALVRYAVLNQIIG</sequence>
<gene>
    <name evidence="7" type="ORF">E2R66_22390</name>
</gene>
<comment type="caution">
    <text evidence="3">Lacks conserved residue(s) required for the propagation of feature annotation.</text>
</comment>
<dbReference type="GO" id="GO:0003677">
    <property type="term" value="F:DNA binding"/>
    <property type="evidence" value="ECO:0007669"/>
    <property type="project" value="UniProtKB-KW"/>
</dbReference>
<dbReference type="GO" id="GO:0006355">
    <property type="term" value="P:regulation of DNA-templated transcription"/>
    <property type="evidence" value="ECO:0007669"/>
    <property type="project" value="InterPro"/>
</dbReference>
<dbReference type="CDD" id="cd17535">
    <property type="entry name" value="REC_NarL-like"/>
    <property type="match status" value="1"/>
</dbReference>
<accession>A0A4Y8S757</accession>
<keyword evidence="4" id="KW-0812">Transmembrane</keyword>
<feature type="domain" description="HTH luxR-type" evidence="5">
    <location>
        <begin position="184"/>
        <end position="249"/>
    </location>
</feature>
<keyword evidence="2" id="KW-0238">DNA-binding</keyword>
<dbReference type="InterPro" id="IPR001789">
    <property type="entry name" value="Sig_transdc_resp-reg_receiver"/>
</dbReference>
<protein>
    <submittedName>
        <fullName evidence="7">Response regulator transcription factor</fullName>
    </submittedName>
</protein>
<organism evidence="7 8">
    <name type="scientific">Mucilaginibacter psychrotolerans</name>
    <dbReference type="NCBI Taxonomy" id="1524096"/>
    <lineage>
        <taxon>Bacteria</taxon>
        <taxon>Pseudomonadati</taxon>
        <taxon>Bacteroidota</taxon>
        <taxon>Sphingobacteriia</taxon>
        <taxon>Sphingobacteriales</taxon>
        <taxon>Sphingobacteriaceae</taxon>
        <taxon>Mucilaginibacter</taxon>
    </lineage>
</organism>
<dbReference type="InterPro" id="IPR011006">
    <property type="entry name" value="CheY-like_superfamily"/>
</dbReference>
<feature type="transmembrane region" description="Helical" evidence="4">
    <location>
        <begin position="20"/>
        <end position="41"/>
    </location>
</feature>
<feature type="domain" description="Response regulatory" evidence="6">
    <location>
        <begin position="38"/>
        <end position="155"/>
    </location>
</feature>
<evidence type="ECO:0000256" key="1">
    <source>
        <dbReference type="ARBA" id="ARBA00022553"/>
    </source>
</evidence>